<keyword evidence="8" id="KW-0969">Cilium</keyword>
<dbReference type="GO" id="GO:0009425">
    <property type="term" value="C:bacterial-type flagellum basal body"/>
    <property type="evidence" value="ECO:0007669"/>
    <property type="project" value="UniProtKB-SubCell"/>
</dbReference>
<keyword evidence="8" id="KW-0282">Flagellum</keyword>
<dbReference type="InterPro" id="IPR053967">
    <property type="entry name" value="LlgE_F_G-like_D1"/>
</dbReference>
<dbReference type="SUPFAM" id="SSF117143">
    <property type="entry name" value="Flagellar hook protein flgE"/>
    <property type="match status" value="1"/>
</dbReference>
<evidence type="ECO:0000259" key="7">
    <source>
        <dbReference type="Pfam" id="PF22692"/>
    </source>
</evidence>
<comment type="function">
    <text evidence="4">A flexible structure which links the flagellar filament to the drive apparatus in the basal body.</text>
</comment>
<dbReference type="STRING" id="1121291.SAMN02745134_00439"/>
<evidence type="ECO:0000256" key="4">
    <source>
        <dbReference type="RuleBase" id="RU362116"/>
    </source>
</evidence>
<dbReference type="OrthoDB" id="9804559at2"/>
<reference evidence="8 9" key="1">
    <citation type="submission" date="2017-04" db="EMBL/GenBank/DDBJ databases">
        <authorList>
            <person name="Afonso C.L."/>
            <person name="Miller P.J."/>
            <person name="Scott M.A."/>
            <person name="Spackman E."/>
            <person name="Goraichik I."/>
            <person name="Dimitrov K.M."/>
            <person name="Suarez D.L."/>
            <person name="Swayne D.E."/>
        </authorList>
    </citation>
    <scope>NUCLEOTIDE SEQUENCE [LARGE SCALE GENOMIC DNA]</scope>
    <source>
        <strain evidence="8 9">DSM 12555</strain>
    </source>
</reference>
<evidence type="ECO:0000256" key="1">
    <source>
        <dbReference type="ARBA" id="ARBA00004117"/>
    </source>
</evidence>
<comment type="similarity">
    <text evidence="2 4">Belongs to the flagella basal body rod proteins family.</text>
</comment>
<dbReference type="InterPro" id="IPR037925">
    <property type="entry name" value="FlgE/F/G-like"/>
</dbReference>
<dbReference type="Proteomes" id="UP000192468">
    <property type="component" value="Unassembled WGS sequence"/>
</dbReference>
<dbReference type="Pfam" id="PF22692">
    <property type="entry name" value="LlgE_F_G_D1"/>
    <property type="match status" value="1"/>
</dbReference>
<dbReference type="GO" id="GO:0009424">
    <property type="term" value="C:bacterial-type flagellum hook"/>
    <property type="evidence" value="ECO:0007669"/>
    <property type="project" value="TreeGrafter"/>
</dbReference>
<keyword evidence="8" id="KW-0966">Cell projection</keyword>
<protein>
    <recommendedName>
        <fullName evidence="4">Flagellar hook protein FlgE</fullName>
    </recommendedName>
</protein>
<dbReference type="RefSeq" id="WP_084113626.1">
    <property type="nucleotide sequence ID" value="NZ_FWXH01000002.1"/>
</dbReference>
<evidence type="ECO:0000313" key="8">
    <source>
        <dbReference type="EMBL" id="SMC17850.1"/>
    </source>
</evidence>
<dbReference type="InterPro" id="IPR001444">
    <property type="entry name" value="Flag_bb_rod_N"/>
</dbReference>
<feature type="domain" description="Flagellar basal body rod protein N-terminal" evidence="5">
    <location>
        <begin position="5"/>
        <end position="35"/>
    </location>
</feature>
<keyword evidence="3 4" id="KW-0975">Bacterial flagellum</keyword>
<dbReference type="InterPro" id="IPR020013">
    <property type="entry name" value="Flagellar_FlgE/F/G"/>
</dbReference>
<dbReference type="GO" id="GO:0071978">
    <property type="term" value="P:bacterial-type flagellum-dependent swarming motility"/>
    <property type="evidence" value="ECO:0007669"/>
    <property type="project" value="TreeGrafter"/>
</dbReference>
<dbReference type="EMBL" id="FWXH01000002">
    <property type="protein sequence ID" value="SMC17850.1"/>
    <property type="molecule type" value="Genomic_DNA"/>
</dbReference>
<name>A0A1W1X257_9CLOT</name>
<dbReference type="PANTHER" id="PTHR30435:SF1">
    <property type="entry name" value="FLAGELLAR HOOK PROTEIN FLGE"/>
    <property type="match status" value="1"/>
</dbReference>
<dbReference type="Pfam" id="PF00460">
    <property type="entry name" value="Flg_bb_rod"/>
    <property type="match status" value="1"/>
</dbReference>
<feature type="domain" description="Flagellar hook protein FlgE/F/G-like D1" evidence="7">
    <location>
        <begin position="130"/>
        <end position="193"/>
    </location>
</feature>
<dbReference type="GO" id="GO:0005829">
    <property type="term" value="C:cytosol"/>
    <property type="evidence" value="ECO:0007669"/>
    <property type="project" value="TreeGrafter"/>
</dbReference>
<accession>A0A1W1X257</accession>
<evidence type="ECO:0000259" key="6">
    <source>
        <dbReference type="Pfam" id="PF06429"/>
    </source>
</evidence>
<gene>
    <name evidence="8" type="ORF">SAMN02745134_00439</name>
</gene>
<evidence type="ECO:0000313" key="9">
    <source>
        <dbReference type="Proteomes" id="UP000192468"/>
    </source>
</evidence>
<organism evidence="8 9">
    <name type="scientific">Clostridium acidisoli DSM 12555</name>
    <dbReference type="NCBI Taxonomy" id="1121291"/>
    <lineage>
        <taxon>Bacteria</taxon>
        <taxon>Bacillati</taxon>
        <taxon>Bacillota</taxon>
        <taxon>Clostridia</taxon>
        <taxon>Eubacteriales</taxon>
        <taxon>Clostridiaceae</taxon>
        <taxon>Clostridium</taxon>
    </lineage>
</organism>
<proteinExistence type="inferred from homology"/>
<feature type="domain" description="Flagellar basal-body/hook protein C-terminal" evidence="6">
    <location>
        <begin position="286"/>
        <end position="330"/>
    </location>
</feature>
<dbReference type="PANTHER" id="PTHR30435">
    <property type="entry name" value="FLAGELLAR PROTEIN"/>
    <property type="match status" value="1"/>
</dbReference>
<dbReference type="AlphaFoldDB" id="A0A1W1X257"/>
<dbReference type="InterPro" id="IPR010930">
    <property type="entry name" value="Flg_bb/hook_C_dom"/>
</dbReference>
<evidence type="ECO:0000256" key="3">
    <source>
        <dbReference type="ARBA" id="ARBA00023143"/>
    </source>
</evidence>
<keyword evidence="9" id="KW-1185">Reference proteome</keyword>
<evidence type="ECO:0000259" key="5">
    <source>
        <dbReference type="Pfam" id="PF00460"/>
    </source>
</evidence>
<sequence length="332" mass="34120">MLQSMYSGISGMKASNQELDVISNNIANSQTTAFKGSSVTFEDMYNETIKESSSPTGNFGGTNISQVGTGTKIEAVNKDMGSGSTLTTNRGLDTAISGTGFFILGSGPSTTSVPVDNTTTHEATVTPGVSLNYSRDGSFSLDSNNDLVNSGGYKVMGYAVKNATGTSIQADGKTVNFVDGNKAVTAVDTALVPLIIPSTVMEGGAPEKVSSYAIDKNGVITVTLADKNVAAIGQIALASFNNDAGLDAAGSNMFSESTNSGIATLKTGINTASTNDNSGAYGDILSGTLEQSNVDLATEFTHMIEASRSFQANGKIISTGDEILQTIIGLKQ</sequence>
<dbReference type="NCBIfam" id="TIGR03506">
    <property type="entry name" value="FlgEFG_subfam"/>
    <property type="match status" value="2"/>
</dbReference>
<evidence type="ECO:0000256" key="2">
    <source>
        <dbReference type="ARBA" id="ARBA00009677"/>
    </source>
</evidence>
<dbReference type="Pfam" id="PF06429">
    <property type="entry name" value="Flg_bbr_C"/>
    <property type="match status" value="1"/>
</dbReference>
<comment type="subcellular location">
    <subcellularLocation>
        <location evidence="1 4">Bacterial flagellum basal body</location>
    </subcellularLocation>
</comment>